<evidence type="ECO:0008006" key="4">
    <source>
        <dbReference type="Google" id="ProtNLM"/>
    </source>
</evidence>
<dbReference type="EMBL" id="CP016793">
    <property type="protein sequence ID" value="ANZ39108.1"/>
    <property type="molecule type" value="Genomic_DNA"/>
</dbReference>
<dbReference type="RefSeq" id="WP_065917451.1">
    <property type="nucleotide sequence ID" value="NZ_CP016793.1"/>
</dbReference>
<feature type="compositionally biased region" description="Basic and acidic residues" evidence="1">
    <location>
        <begin position="501"/>
        <end position="511"/>
    </location>
</feature>
<dbReference type="InterPro" id="IPR021804">
    <property type="entry name" value="DUF3375"/>
</dbReference>
<accession>A0A1B2HN18</accession>
<sequence>MAQQNAEQLLHEFRSSVTADVTMSLLRSRDAMLYIALMAAHLGDGQIVDGQSLSASIDADLPALLRSYSPADGDEPALTADDLLVRWRKRNWVQRTADPRDPRIERYQLTSGAAAAVRQLRDLRRQTSIATESALAMVMAQLRQIATDANPDPIARRRAIDDRIQDLLIQRDAIDRGEMPEVDNGALADRVATLVQLTDRIPADVAVYGERMHANTAMLLRQSLADDAEFAESLQRMFDGHDIIAESPEGQAFRAFATAIATPSQRAQLEGDITEILRRVEDIPEHHRTSLNDFISAVWQRVQEVEDIRGAAFRRMSNFVRGGDLSHYRSMRTRVSEAQASAAMAFHHTHGGRDIGFVVPMSGVDARSVGRLRFDQGMDAVPDQVVDTMNEFDIDPAALGGQEAIDWAALRDAVHLTMEQHSGYATLPEVLDQLACPRTGDVIGLWSLATRYGDIDEDTRTVVRASTNRGWREIDLPYAVFAEALPSPVAPAPRRLTLHHGRPDQEELSHG</sequence>
<evidence type="ECO:0000313" key="3">
    <source>
        <dbReference type="Proteomes" id="UP000093053"/>
    </source>
</evidence>
<gene>
    <name evidence="2" type="ORF">BBK82_26570</name>
</gene>
<dbReference type="STRING" id="1586287.BBK82_26570"/>
<dbReference type="Proteomes" id="UP000093053">
    <property type="component" value="Chromosome"/>
</dbReference>
<dbReference type="Pfam" id="PF11855">
    <property type="entry name" value="DUF3375"/>
    <property type="match status" value="1"/>
</dbReference>
<reference evidence="2 3" key="1">
    <citation type="submission" date="2016-07" db="EMBL/GenBank/DDBJ databases">
        <title>Complete genome sequence of the Lentzea guizhouensis DHS C013.</title>
        <authorList>
            <person name="Cao C."/>
        </authorList>
    </citation>
    <scope>NUCLEOTIDE SEQUENCE [LARGE SCALE GENOMIC DNA]</scope>
    <source>
        <strain evidence="2 3">DHS C013</strain>
    </source>
</reference>
<organism evidence="2 3">
    <name type="scientific">Lentzea guizhouensis</name>
    <dbReference type="NCBI Taxonomy" id="1586287"/>
    <lineage>
        <taxon>Bacteria</taxon>
        <taxon>Bacillati</taxon>
        <taxon>Actinomycetota</taxon>
        <taxon>Actinomycetes</taxon>
        <taxon>Pseudonocardiales</taxon>
        <taxon>Pseudonocardiaceae</taxon>
        <taxon>Lentzea</taxon>
    </lineage>
</organism>
<dbReference type="AlphaFoldDB" id="A0A1B2HN18"/>
<dbReference type="OrthoDB" id="4894795at2"/>
<proteinExistence type="predicted"/>
<evidence type="ECO:0000256" key="1">
    <source>
        <dbReference type="SAM" id="MobiDB-lite"/>
    </source>
</evidence>
<keyword evidence="3" id="KW-1185">Reference proteome</keyword>
<protein>
    <recommendedName>
        <fullName evidence="4">DUF3375 domain-containing protein</fullName>
    </recommendedName>
</protein>
<dbReference type="KEGG" id="led:BBK82_26570"/>
<evidence type="ECO:0000313" key="2">
    <source>
        <dbReference type="EMBL" id="ANZ39108.1"/>
    </source>
</evidence>
<feature type="region of interest" description="Disordered" evidence="1">
    <location>
        <begin position="492"/>
        <end position="511"/>
    </location>
</feature>
<name>A0A1B2HN18_9PSEU</name>